<dbReference type="EMBL" id="PZJJ01000002">
    <property type="protein sequence ID" value="PTL40173.1"/>
    <property type="molecule type" value="Genomic_DNA"/>
</dbReference>
<dbReference type="InterPro" id="IPR044880">
    <property type="entry name" value="NCX_ion-bd_dom_sf"/>
</dbReference>
<feature type="transmembrane region" description="Helical" evidence="5">
    <location>
        <begin position="273"/>
        <end position="294"/>
    </location>
</feature>
<dbReference type="Proteomes" id="UP000240509">
    <property type="component" value="Unassembled WGS sequence"/>
</dbReference>
<feature type="transmembrane region" description="Helical" evidence="5">
    <location>
        <begin position="66"/>
        <end position="85"/>
    </location>
</feature>
<accession>A0A2T4U9U4</accession>
<feature type="transmembrane region" description="Helical" evidence="5">
    <location>
        <begin position="303"/>
        <end position="323"/>
    </location>
</feature>
<evidence type="ECO:0000256" key="5">
    <source>
        <dbReference type="SAM" id="Phobius"/>
    </source>
</evidence>
<dbReference type="PANTHER" id="PTHR10846">
    <property type="entry name" value="SODIUM/POTASSIUM/CALCIUM EXCHANGER"/>
    <property type="match status" value="1"/>
</dbReference>
<evidence type="ECO:0000256" key="4">
    <source>
        <dbReference type="ARBA" id="ARBA00023136"/>
    </source>
</evidence>
<dbReference type="AlphaFoldDB" id="A0A2T4U9U4"/>
<feature type="transmembrane region" description="Helical" evidence="5">
    <location>
        <begin position="208"/>
        <end position="231"/>
    </location>
</feature>
<feature type="transmembrane region" description="Helical" evidence="5">
    <location>
        <begin position="133"/>
        <end position="150"/>
    </location>
</feature>
<feature type="transmembrane region" description="Helical" evidence="5">
    <location>
        <begin position="243"/>
        <end position="261"/>
    </location>
</feature>
<feature type="transmembrane region" description="Helical" evidence="5">
    <location>
        <begin position="106"/>
        <end position="127"/>
    </location>
</feature>
<dbReference type="GO" id="GO:0008273">
    <property type="term" value="F:calcium, potassium:sodium antiporter activity"/>
    <property type="evidence" value="ECO:0007669"/>
    <property type="project" value="TreeGrafter"/>
</dbReference>
<evidence type="ECO:0000256" key="3">
    <source>
        <dbReference type="ARBA" id="ARBA00022989"/>
    </source>
</evidence>
<dbReference type="InterPro" id="IPR004481">
    <property type="entry name" value="K/Na/Ca-exchanger"/>
</dbReference>
<proteinExistence type="predicted"/>
<evidence type="ECO:0000313" key="7">
    <source>
        <dbReference type="EMBL" id="PTL40173.1"/>
    </source>
</evidence>
<feature type="transmembrane region" description="Helical" evidence="5">
    <location>
        <begin position="176"/>
        <end position="196"/>
    </location>
</feature>
<organism evidence="7 8">
    <name type="scientific">Alkalicoccus saliphilus</name>
    <dbReference type="NCBI Taxonomy" id="200989"/>
    <lineage>
        <taxon>Bacteria</taxon>
        <taxon>Bacillati</taxon>
        <taxon>Bacillota</taxon>
        <taxon>Bacilli</taxon>
        <taxon>Bacillales</taxon>
        <taxon>Bacillaceae</taxon>
        <taxon>Alkalicoccus</taxon>
    </lineage>
</organism>
<evidence type="ECO:0000313" key="8">
    <source>
        <dbReference type="Proteomes" id="UP000240509"/>
    </source>
</evidence>
<name>A0A2T4U9U4_9BACI</name>
<dbReference type="Gene3D" id="1.20.1420.30">
    <property type="entry name" value="NCX, central ion-binding region"/>
    <property type="match status" value="1"/>
</dbReference>
<dbReference type="GO" id="GO:0005262">
    <property type="term" value="F:calcium channel activity"/>
    <property type="evidence" value="ECO:0007669"/>
    <property type="project" value="TreeGrafter"/>
</dbReference>
<dbReference type="OrthoDB" id="9794225at2"/>
<comment type="caution">
    <text evidence="7">The sequence shown here is derived from an EMBL/GenBank/DDBJ whole genome shotgun (WGS) entry which is preliminary data.</text>
</comment>
<evidence type="ECO:0000256" key="2">
    <source>
        <dbReference type="ARBA" id="ARBA00022692"/>
    </source>
</evidence>
<dbReference type="InterPro" id="IPR004837">
    <property type="entry name" value="NaCa_Exmemb"/>
</dbReference>
<sequence>MLYVVFLAAAAVTVLAAVRLSTYADVIGERTSLGGLLVGTFLLAGATSLPEVTTSLTAVFVDNPDIAVSNVFGSNLFNIFILALMDVLYRRKQLLRSADPSQLKTAVLSLLLAGLMLTAILFPTGIILLGAGLEMYVLILMYSAGMMYLTKTDTQETVESETEFHMHAVSLRRAKIGFAAAAVIIFVSGSLLSITGDQIAASTGISSSFVGTFFIAGATSLPELVTVLVAVQLANYNMAIGNILGSNVFNMLILIIIDFAFRGGAVLAAVHPVTIITAASVLLLNTVVIGAVLASRRKQHARFYALPSLTVLITYFLLSYTIYTFSA</sequence>
<dbReference type="PANTHER" id="PTHR10846:SF8">
    <property type="entry name" value="INNER MEMBRANE PROTEIN YRBG"/>
    <property type="match status" value="1"/>
</dbReference>
<reference evidence="7 8" key="1">
    <citation type="submission" date="2018-03" db="EMBL/GenBank/DDBJ databases">
        <title>Alkalicoccus saliphilus sp. nov., isolated from a mineral pool.</title>
        <authorList>
            <person name="Zhao B."/>
        </authorList>
    </citation>
    <scope>NUCLEOTIDE SEQUENCE [LARGE SCALE GENOMIC DNA]</scope>
    <source>
        <strain evidence="7 8">6AG</strain>
    </source>
</reference>
<evidence type="ECO:0000256" key="1">
    <source>
        <dbReference type="ARBA" id="ARBA00004141"/>
    </source>
</evidence>
<keyword evidence="2 5" id="KW-0812">Transmembrane</keyword>
<dbReference type="GO" id="GO:0006874">
    <property type="term" value="P:intracellular calcium ion homeostasis"/>
    <property type="evidence" value="ECO:0007669"/>
    <property type="project" value="TreeGrafter"/>
</dbReference>
<keyword evidence="4 5" id="KW-0472">Membrane</keyword>
<evidence type="ECO:0000259" key="6">
    <source>
        <dbReference type="Pfam" id="PF01699"/>
    </source>
</evidence>
<feature type="domain" description="Sodium/calcium exchanger membrane region" evidence="6">
    <location>
        <begin position="2"/>
        <end position="130"/>
    </location>
</feature>
<keyword evidence="3 5" id="KW-1133">Transmembrane helix</keyword>
<protein>
    <submittedName>
        <fullName evidence="7">Cation transporter</fullName>
    </submittedName>
</protein>
<dbReference type="Pfam" id="PF01699">
    <property type="entry name" value="Na_Ca_ex"/>
    <property type="match status" value="2"/>
</dbReference>
<feature type="domain" description="Sodium/calcium exchanger membrane region" evidence="6">
    <location>
        <begin position="176"/>
        <end position="320"/>
    </location>
</feature>
<comment type="subcellular location">
    <subcellularLocation>
        <location evidence="1">Membrane</location>
        <topology evidence="1">Multi-pass membrane protein</topology>
    </subcellularLocation>
</comment>
<keyword evidence="8" id="KW-1185">Reference proteome</keyword>
<dbReference type="RefSeq" id="WP_107583350.1">
    <property type="nucleotide sequence ID" value="NZ_PZJJ01000002.1"/>
</dbReference>
<dbReference type="GO" id="GO:0005886">
    <property type="term" value="C:plasma membrane"/>
    <property type="evidence" value="ECO:0007669"/>
    <property type="project" value="TreeGrafter"/>
</dbReference>
<gene>
    <name evidence="7" type="ORF">C6Y45_01985</name>
</gene>